<accession>A0AAV6WJ10</accession>
<dbReference type="Pfam" id="PF03017">
    <property type="entry name" value="Transposase_23"/>
    <property type="match status" value="1"/>
</dbReference>
<gene>
    <name evidence="2" type="ORF">BUALT_Bualt16G0127600</name>
</gene>
<proteinExistence type="predicted"/>
<evidence type="ECO:0000313" key="3">
    <source>
        <dbReference type="Proteomes" id="UP000826271"/>
    </source>
</evidence>
<name>A0AAV6WJ10_9LAMI</name>
<dbReference type="InterPro" id="IPR004264">
    <property type="entry name" value="Transposase_23"/>
</dbReference>
<evidence type="ECO:0000313" key="2">
    <source>
        <dbReference type="EMBL" id="KAG8367966.1"/>
    </source>
</evidence>
<protein>
    <recommendedName>
        <fullName evidence="1">Transposase Tnp1/En/Spm-like domain-containing protein</fullName>
    </recommendedName>
</protein>
<dbReference type="EMBL" id="WHWC01000016">
    <property type="protein sequence ID" value="KAG8367966.1"/>
    <property type="molecule type" value="Genomic_DNA"/>
</dbReference>
<evidence type="ECO:0000259" key="1">
    <source>
        <dbReference type="Pfam" id="PF03017"/>
    </source>
</evidence>
<comment type="caution">
    <text evidence="2">The sequence shown here is derived from an EMBL/GenBank/DDBJ whole genome shotgun (WGS) entry which is preliminary data.</text>
</comment>
<sequence length="88" mass="9891">MRVHLLSFEVPEEVVAQGRVVSKDPIKDVGGFKLGPDFWEIYVEIAIKDEEFLIRPRGHFSTIKEVVGSTIAWPSSKVNGKDQSSCFL</sequence>
<dbReference type="AlphaFoldDB" id="A0AAV6WJ10"/>
<dbReference type="Proteomes" id="UP000826271">
    <property type="component" value="Unassembled WGS sequence"/>
</dbReference>
<keyword evidence="3" id="KW-1185">Reference proteome</keyword>
<feature type="domain" description="Transposase Tnp1/En/Spm-like" evidence="1">
    <location>
        <begin position="3"/>
        <end position="65"/>
    </location>
</feature>
<reference evidence="2" key="1">
    <citation type="submission" date="2019-10" db="EMBL/GenBank/DDBJ databases">
        <authorList>
            <person name="Zhang R."/>
            <person name="Pan Y."/>
            <person name="Wang J."/>
            <person name="Ma R."/>
            <person name="Yu S."/>
        </authorList>
    </citation>
    <scope>NUCLEOTIDE SEQUENCE</scope>
    <source>
        <strain evidence="2">LA-IB0</strain>
        <tissue evidence="2">Leaf</tissue>
    </source>
</reference>
<organism evidence="2 3">
    <name type="scientific">Buddleja alternifolia</name>
    <dbReference type="NCBI Taxonomy" id="168488"/>
    <lineage>
        <taxon>Eukaryota</taxon>
        <taxon>Viridiplantae</taxon>
        <taxon>Streptophyta</taxon>
        <taxon>Embryophyta</taxon>
        <taxon>Tracheophyta</taxon>
        <taxon>Spermatophyta</taxon>
        <taxon>Magnoliopsida</taxon>
        <taxon>eudicotyledons</taxon>
        <taxon>Gunneridae</taxon>
        <taxon>Pentapetalae</taxon>
        <taxon>asterids</taxon>
        <taxon>lamiids</taxon>
        <taxon>Lamiales</taxon>
        <taxon>Scrophulariaceae</taxon>
        <taxon>Buddlejeae</taxon>
        <taxon>Buddleja</taxon>
    </lineage>
</organism>